<dbReference type="PANTHER" id="PTHR48099">
    <property type="entry name" value="C-1-TETRAHYDROFOLATE SYNTHASE, CYTOPLASMIC-RELATED"/>
    <property type="match status" value="1"/>
</dbReference>
<keyword evidence="6 12" id="KW-0378">Hydrolase</keyword>
<evidence type="ECO:0000256" key="4">
    <source>
        <dbReference type="ARBA" id="ARBA00022605"/>
    </source>
</evidence>
<evidence type="ECO:0000256" key="12">
    <source>
        <dbReference type="HAMAP-Rule" id="MF_01576"/>
    </source>
</evidence>
<protein>
    <recommendedName>
        <fullName evidence="12">Bifunctional protein FolD</fullName>
    </recommendedName>
    <domain>
        <recommendedName>
            <fullName evidence="12">Methylenetetrahydrofolate dehydrogenase</fullName>
            <ecNumber evidence="12">1.5.1.5</ecNumber>
        </recommendedName>
    </domain>
    <domain>
        <recommendedName>
            <fullName evidence="12">Methenyltetrahydrofolate cyclohydrolase</fullName>
            <ecNumber evidence="12">3.5.4.9</ecNumber>
        </recommendedName>
    </domain>
</protein>
<comment type="subunit">
    <text evidence="2 12">Homodimer.</text>
</comment>
<dbReference type="CDD" id="cd01080">
    <property type="entry name" value="NAD_bind_m-THF_DH_Cyclohyd"/>
    <property type="match status" value="1"/>
</dbReference>
<sequence>MEGLRQMNAEKRTIILNGLPVAERIKEGLRQQVEKLTQRGVIPCLATILVGDDLASETYVRMKGNACRKLGIDSKRILLDKGISTDELIKVIEQLNGDSAIHGILLQHPVPSHIDERAAFEAICIDKDVDGVTTLGFAQNAFGFAQFPSCTPAAIMSILEDYEIPVEGKHAVVIGRSPILGKPVAMMLLNKHATVTICHSKTTDLAAIVRSGDIIVAAVGRARFVQADWIKPGAVILDAGYNAGNVGDVDYDACEPIASAITPVPAGVGPITIATLLKHTVEAAERLSLIKPITIDVKRAAIEESSDVLQLWKGSAQWLQSKGINQWDPDFFRIEQIHESFQDGSEIYIARLNGELVGTLQIWWSDPEVWEALDDQESGYIHRFAVSRNHGGLGIGSLLLDWAETYIRSKGKHQVRLDCMATNERLNQYYLDNGYQPRGVKVWGNGWKSNLFWLTINVLLSYLKELHVHSPVGREDKF</sequence>
<dbReference type="GO" id="GO:0005829">
    <property type="term" value="C:cytosol"/>
    <property type="evidence" value="ECO:0007669"/>
    <property type="project" value="TreeGrafter"/>
</dbReference>
<dbReference type="Gene3D" id="3.40.50.10860">
    <property type="entry name" value="Leucine Dehydrogenase, chain A, domain 1"/>
    <property type="match status" value="1"/>
</dbReference>
<accession>A0A3G9IZR2</accession>
<keyword evidence="3 12" id="KW-0554">One-carbon metabolism</keyword>
<dbReference type="GO" id="GO:0004477">
    <property type="term" value="F:methenyltetrahydrofolate cyclohydrolase activity"/>
    <property type="evidence" value="ECO:0007669"/>
    <property type="project" value="UniProtKB-UniRule"/>
</dbReference>
<dbReference type="GO" id="GO:0016747">
    <property type="term" value="F:acyltransferase activity, transferring groups other than amino-acyl groups"/>
    <property type="evidence" value="ECO:0007669"/>
    <property type="project" value="InterPro"/>
</dbReference>
<evidence type="ECO:0000256" key="3">
    <source>
        <dbReference type="ARBA" id="ARBA00022563"/>
    </source>
</evidence>
<dbReference type="GO" id="GO:0006164">
    <property type="term" value="P:purine nucleotide biosynthetic process"/>
    <property type="evidence" value="ECO:0007669"/>
    <property type="project" value="UniProtKB-KW"/>
</dbReference>
<dbReference type="SUPFAM" id="SSF51735">
    <property type="entry name" value="NAD(P)-binding Rossmann-fold domains"/>
    <property type="match status" value="1"/>
</dbReference>
<keyword evidence="4 12" id="KW-0028">Amino-acid biosynthesis</keyword>
<evidence type="ECO:0000259" key="13">
    <source>
        <dbReference type="PROSITE" id="PS51186"/>
    </source>
</evidence>
<organism evidence="14 15">
    <name type="scientific">Paenibacillus baekrokdamisoli</name>
    <dbReference type="NCBI Taxonomy" id="1712516"/>
    <lineage>
        <taxon>Bacteria</taxon>
        <taxon>Bacillati</taxon>
        <taxon>Bacillota</taxon>
        <taxon>Bacilli</taxon>
        <taxon>Bacillales</taxon>
        <taxon>Paenibacillaceae</taxon>
        <taxon>Paenibacillus</taxon>
    </lineage>
</organism>
<keyword evidence="7 12" id="KW-0521">NADP</keyword>
<dbReference type="Pfam" id="PF00583">
    <property type="entry name" value="Acetyltransf_1"/>
    <property type="match status" value="1"/>
</dbReference>
<keyword evidence="11 12" id="KW-0511">Multifunctional enzyme</keyword>
<dbReference type="EC" id="1.5.1.5" evidence="12"/>
<dbReference type="KEGG" id="pbk:Back11_04660"/>
<dbReference type="GO" id="GO:0004488">
    <property type="term" value="F:methylenetetrahydrofolate dehydrogenase (NADP+) activity"/>
    <property type="evidence" value="ECO:0007669"/>
    <property type="project" value="UniProtKB-UniRule"/>
</dbReference>
<dbReference type="SUPFAM" id="SSF55729">
    <property type="entry name" value="Acyl-CoA N-acyltransferases (Nat)"/>
    <property type="match status" value="1"/>
</dbReference>
<keyword evidence="9 12" id="KW-0368">Histidine biosynthesis</keyword>
<dbReference type="PANTHER" id="PTHR48099:SF5">
    <property type="entry name" value="C-1-TETRAHYDROFOLATE SYNTHASE, CYTOPLASMIC"/>
    <property type="match status" value="1"/>
</dbReference>
<dbReference type="EC" id="3.5.4.9" evidence="12"/>
<dbReference type="GO" id="GO:0000105">
    <property type="term" value="P:L-histidine biosynthetic process"/>
    <property type="evidence" value="ECO:0007669"/>
    <property type="project" value="UniProtKB-KW"/>
</dbReference>
<evidence type="ECO:0000256" key="2">
    <source>
        <dbReference type="ARBA" id="ARBA00011738"/>
    </source>
</evidence>
<dbReference type="InterPro" id="IPR016181">
    <property type="entry name" value="Acyl_CoA_acyltransferase"/>
</dbReference>
<keyword evidence="8 12" id="KW-0560">Oxidoreductase</keyword>
<dbReference type="GO" id="GO:0035999">
    <property type="term" value="P:tetrahydrofolate interconversion"/>
    <property type="evidence" value="ECO:0007669"/>
    <property type="project" value="UniProtKB-UniRule"/>
</dbReference>
<evidence type="ECO:0000313" key="15">
    <source>
        <dbReference type="Proteomes" id="UP000275368"/>
    </source>
</evidence>
<dbReference type="InterPro" id="IPR020630">
    <property type="entry name" value="THF_DH/CycHdrlase_cat_dom"/>
</dbReference>
<reference evidence="14 15" key="1">
    <citation type="submission" date="2018-11" db="EMBL/GenBank/DDBJ databases">
        <title>Complete genome sequence of Paenibacillus baekrokdamisoli strain KCTC 33723.</title>
        <authorList>
            <person name="Kang S.W."/>
            <person name="Lee K.C."/>
            <person name="Kim K.K."/>
            <person name="Kim J.S."/>
            <person name="Kim D.S."/>
            <person name="Ko S.H."/>
            <person name="Yang S.H."/>
            <person name="Lee J.S."/>
        </authorList>
    </citation>
    <scope>NUCLEOTIDE SEQUENCE [LARGE SCALE GENOMIC DNA]</scope>
    <source>
        <strain evidence="14 15">KCTC 33723</strain>
    </source>
</reference>
<evidence type="ECO:0000256" key="8">
    <source>
        <dbReference type="ARBA" id="ARBA00023002"/>
    </source>
</evidence>
<dbReference type="InterPro" id="IPR000672">
    <property type="entry name" value="THF_DH/CycHdrlase"/>
</dbReference>
<comment type="function">
    <text evidence="12">Catalyzes the oxidation of 5,10-methylenetetrahydrofolate to 5,10-methenyltetrahydrofolate and then the hydrolysis of 5,10-methenyltetrahydrofolate to 10-formyltetrahydrofolate.</text>
</comment>
<name>A0A3G9IZR2_9BACL</name>
<comment type="catalytic activity">
    <reaction evidence="12">
        <text>(6R)-5,10-methenyltetrahydrofolate + H2O = (6R)-10-formyltetrahydrofolate + H(+)</text>
        <dbReference type="Rhea" id="RHEA:23700"/>
        <dbReference type="ChEBI" id="CHEBI:15377"/>
        <dbReference type="ChEBI" id="CHEBI:15378"/>
        <dbReference type="ChEBI" id="CHEBI:57455"/>
        <dbReference type="ChEBI" id="CHEBI:195366"/>
        <dbReference type="EC" id="3.5.4.9"/>
    </reaction>
</comment>
<evidence type="ECO:0000256" key="10">
    <source>
        <dbReference type="ARBA" id="ARBA00023167"/>
    </source>
</evidence>
<comment type="caution">
    <text evidence="12">Lacks conserved residue(s) required for the propagation of feature annotation.</text>
</comment>
<evidence type="ECO:0000256" key="1">
    <source>
        <dbReference type="ARBA" id="ARBA00004777"/>
    </source>
</evidence>
<dbReference type="PRINTS" id="PR00085">
    <property type="entry name" value="THFDHDRGNASE"/>
</dbReference>
<dbReference type="Pfam" id="PF02882">
    <property type="entry name" value="THF_DHG_CYH_C"/>
    <property type="match status" value="1"/>
</dbReference>
<dbReference type="Gene3D" id="3.40.630.30">
    <property type="match status" value="1"/>
</dbReference>
<dbReference type="PROSITE" id="PS51186">
    <property type="entry name" value="GNAT"/>
    <property type="match status" value="1"/>
</dbReference>
<evidence type="ECO:0000256" key="9">
    <source>
        <dbReference type="ARBA" id="ARBA00023102"/>
    </source>
</evidence>
<dbReference type="AlphaFoldDB" id="A0A3G9IZR2"/>
<comment type="pathway">
    <text evidence="1 12">One-carbon metabolism; tetrahydrofolate interconversion.</text>
</comment>
<evidence type="ECO:0000313" key="14">
    <source>
        <dbReference type="EMBL" id="BBH19121.1"/>
    </source>
</evidence>
<feature type="binding site" evidence="12">
    <location>
        <begin position="175"/>
        <end position="177"/>
    </location>
    <ligand>
        <name>NADP(+)</name>
        <dbReference type="ChEBI" id="CHEBI:58349"/>
    </ligand>
</feature>
<dbReference type="GO" id="GO:0009086">
    <property type="term" value="P:methionine biosynthetic process"/>
    <property type="evidence" value="ECO:0007669"/>
    <property type="project" value="UniProtKB-KW"/>
</dbReference>
<dbReference type="SUPFAM" id="SSF53223">
    <property type="entry name" value="Aminoacid dehydrogenase-like, N-terminal domain"/>
    <property type="match status" value="1"/>
</dbReference>
<comment type="catalytic activity">
    <reaction evidence="12">
        <text>(6R)-5,10-methylene-5,6,7,8-tetrahydrofolate + NADP(+) = (6R)-5,10-methenyltetrahydrofolate + NADPH</text>
        <dbReference type="Rhea" id="RHEA:22812"/>
        <dbReference type="ChEBI" id="CHEBI:15636"/>
        <dbReference type="ChEBI" id="CHEBI:57455"/>
        <dbReference type="ChEBI" id="CHEBI:57783"/>
        <dbReference type="ChEBI" id="CHEBI:58349"/>
        <dbReference type="EC" id="1.5.1.5"/>
    </reaction>
</comment>
<dbReference type="UniPathway" id="UPA00193"/>
<proteinExistence type="inferred from homology"/>
<keyword evidence="5 12" id="KW-0658">Purine biosynthesis</keyword>
<keyword evidence="15" id="KW-1185">Reference proteome</keyword>
<keyword evidence="10 12" id="KW-0486">Methionine biosynthesis</keyword>
<dbReference type="FunFam" id="3.40.50.720:FF:000094">
    <property type="entry name" value="Bifunctional protein FolD"/>
    <property type="match status" value="1"/>
</dbReference>
<dbReference type="Proteomes" id="UP000275368">
    <property type="component" value="Chromosome"/>
</dbReference>
<comment type="similarity">
    <text evidence="12">Belongs to the tetrahydrofolate dehydrogenase/cyclohydrolase family.</text>
</comment>
<feature type="domain" description="N-acetyltransferase" evidence="13">
    <location>
        <begin position="295"/>
        <end position="457"/>
    </location>
</feature>
<dbReference type="InterPro" id="IPR046346">
    <property type="entry name" value="Aminoacid_DH-like_N_sf"/>
</dbReference>
<dbReference type="Gene3D" id="3.40.50.720">
    <property type="entry name" value="NAD(P)-binding Rossmann-like Domain"/>
    <property type="match status" value="1"/>
</dbReference>
<evidence type="ECO:0000256" key="6">
    <source>
        <dbReference type="ARBA" id="ARBA00022801"/>
    </source>
</evidence>
<dbReference type="FunFam" id="3.40.50.10860:FF:000005">
    <property type="entry name" value="C-1-tetrahydrofolate synthase, cytoplasmic, putative"/>
    <property type="match status" value="1"/>
</dbReference>
<dbReference type="HAMAP" id="MF_01576">
    <property type="entry name" value="THF_DHG_CYH"/>
    <property type="match status" value="1"/>
</dbReference>
<evidence type="ECO:0000256" key="5">
    <source>
        <dbReference type="ARBA" id="ARBA00022755"/>
    </source>
</evidence>
<dbReference type="InterPro" id="IPR036291">
    <property type="entry name" value="NAD(P)-bd_dom_sf"/>
</dbReference>
<dbReference type="InterPro" id="IPR000182">
    <property type="entry name" value="GNAT_dom"/>
</dbReference>
<dbReference type="InterPro" id="IPR020631">
    <property type="entry name" value="THF_DH/CycHdrlase_NAD-bd_dom"/>
</dbReference>
<dbReference type="Pfam" id="PF00763">
    <property type="entry name" value="THF_DHG_CYH"/>
    <property type="match status" value="1"/>
</dbReference>
<dbReference type="EMBL" id="AP019308">
    <property type="protein sequence ID" value="BBH19121.1"/>
    <property type="molecule type" value="Genomic_DNA"/>
</dbReference>
<gene>
    <name evidence="12" type="primary">folD</name>
    <name evidence="14" type="ORF">Back11_04660</name>
</gene>
<evidence type="ECO:0000256" key="7">
    <source>
        <dbReference type="ARBA" id="ARBA00022857"/>
    </source>
</evidence>
<evidence type="ECO:0000256" key="11">
    <source>
        <dbReference type="ARBA" id="ARBA00023268"/>
    </source>
</evidence>